<organism evidence="9 10">
    <name type="scientific">Qipengyuania profundimaris</name>
    <dbReference type="NCBI Taxonomy" id="3067652"/>
    <lineage>
        <taxon>Bacteria</taxon>
        <taxon>Pseudomonadati</taxon>
        <taxon>Pseudomonadota</taxon>
        <taxon>Alphaproteobacteria</taxon>
        <taxon>Sphingomonadales</taxon>
        <taxon>Erythrobacteraceae</taxon>
        <taxon>Qipengyuania</taxon>
    </lineage>
</organism>
<evidence type="ECO:0000256" key="6">
    <source>
        <dbReference type="ARBA" id="ARBA00023004"/>
    </source>
</evidence>
<dbReference type="InterPro" id="IPR006620">
    <property type="entry name" value="Pro_4_hyd_alph"/>
</dbReference>
<evidence type="ECO:0000256" key="7">
    <source>
        <dbReference type="SAM" id="MobiDB-lite"/>
    </source>
</evidence>
<comment type="caution">
    <text evidence="9">The sequence shown here is derived from an EMBL/GenBank/DDBJ whole genome shotgun (WGS) entry which is preliminary data.</text>
</comment>
<name>A0ABT9HSM3_9SPHN</name>
<evidence type="ECO:0000256" key="5">
    <source>
        <dbReference type="ARBA" id="ARBA00023002"/>
    </source>
</evidence>
<dbReference type="InterPro" id="IPR044862">
    <property type="entry name" value="Pro_4_hyd_alph_FE2OG_OXY"/>
</dbReference>
<evidence type="ECO:0000256" key="2">
    <source>
        <dbReference type="ARBA" id="ARBA00022723"/>
    </source>
</evidence>
<evidence type="ECO:0000259" key="8">
    <source>
        <dbReference type="PROSITE" id="PS51471"/>
    </source>
</evidence>
<dbReference type="SMART" id="SM00702">
    <property type="entry name" value="P4Hc"/>
    <property type="match status" value="1"/>
</dbReference>
<keyword evidence="6" id="KW-0408">Iron</keyword>
<protein>
    <submittedName>
        <fullName evidence="9">2OG-Fe(II) oxygenase</fullName>
        <ecNumber evidence="9">1.14.11.-</ecNumber>
    </submittedName>
</protein>
<reference evidence="9 10" key="1">
    <citation type="submission" date="2023-08" db="EMBL/GenBank/DDBJ databases">
        <title>genomic of G39.</title>
        <authorList>
            <person name="Wang Y."/>
        </authorList>
    </citation>
    <scope>NUCLEOTIDE SEQUENCE [LARGE SCALE GENOMIC DNA]</scope>
    <source>
        <strain evidence="9 10">G39</strain>
    </source>
</reference>
<evidence type="ECO:0000313" key="9">
    <source>
        <dbReference type="EMBL" id="MDP4576150.1"/>
    </source>
</evidence>
<dbReference type="Gene3D" id="2.60.120.620">
    <property type="entry name" value="q2cbj1_9rhob like domain"/>
    <property type="match status" value="1"/>
</dbReference>
<keyword evidence="10" id="KW-1185">Reference proteome</keyword>
<keyword evidence="2" id="KW-0479">Metal-binding</keyword>
<accession>A0ABT9HSM3</accession>
<comment type="cofactor">
    <cofactor evidence="1">
        <name>L-ascorbate</name>
        <dbReference type="ChEBI" id="CHEBI:38290"/>
    </cofactor>
</comment>
<dbReference type="EMBL" id="JAVAIM010000001">
    <property type="protein sequence ID" value="MDP4576150.1"/>
    <property type="molecule type" value="Genomic_DNA"/>
</dbReference>
<keyword evidence="4" id="KW-0223">Dioxygenase</keyword>
<evidence type="ECO:0000313" key="10">
    <source>
        <dbReference type="Proteomes" id="UP001240639"/>
    </source>
</evidence>
<feature type="domain" description="Fe2OG dioxygenase" evidence="8">
    <location>
        <begin position="121"/>
        <end position="230"/>
    </location>
</feature>
<dbReference type="GO" id="GO:0016491">
    <property type="term" value="F:oxidoreductase activity"/>
    <property type="evidence" value="ECO:0007669"/>
    <property type="project" value="UniProtKB-KW"/>
</dbReference>
<feature type="region of interest" description="Disordered" evidence="7">
    <location>
        <begin position="1"/>
        <end position="22"/>
    </location>
</feature>
<dbReference type="PANTHER" id="PTHR10869">
    <property type="entry name" value="PROLYL 4-HYDROXYLASE ALPHA SUBUNIT"/>
    <property type="match status" value="1"/>
</dbReference>
<dbReference type="InterPro" id="IPR005123">
    <property type="entry name" value="Oxoglu/Fe-dep_dioxygenase_dom"/>
</dbReference>
<dbReference type="Pfam" id="PF13640">
    <property type="entry name" value="2OG-FeII_Oxy_3"/>
    <property type="match status" value="1"/>
</dbReference>
<dbReference type="EC" id="1.14.11.-" evidence="9"/>
<evidence type="ECO:0000256" key="3">
    <source>
        <dbReference type="ARBA" id="ARBA00022896"/>
    </source>
</evidence>
<dbReference type="PROSITE" id="PS51471">
    <property type="entry name" value="FE2OG_OXY"/>
    <property type="match status" value="1"/>
</dbReference>
<sequence>MSLRSRLAQIVGGTTPDPMADPVKLARIGDDVRARLAANPSAEERGGRKAELFLLPGFLSAAQCADLVTIIETRLRPSTLFSESQYPSGRTSSTHFFATEAPETTALGRMIDEVLGIDRVHAETIQGQRYLEGEEYRHHCDFFRSERPHWRQERRRGGQRSWSAMVYLNTVDEGGATEFPRLGLTITPEPGLLVAWNNMDRKGRPNRNTRHAALPVTAGRKYVITQWYRQGEWSRNYR</sequence>
<dbReference type="InterPro" id="IPR045054">
    <property type="entry name" value="P4HA-like"/>
</dbReference>
<dbReference type="Proteomes" id="UP001240639">
    <property type="component" value="Unassembled WGS sequence"/>
</dbReference>
<keyword evidence="3" id="KW-0847">Vitamin C</keyword>
<evidence type="ECO:0000256" key="4">
    <source>
        <dbReference type="ARBA" id="ARBA00022964"/>
    </source>
</evidence>
<dbReference type="PANTHER" id="PTHR10869:SF246">
    <property type="entry name" value="TRANSMEMBRANE PROLYL 4-HYDROXYLASE"/>
    <property type="match status" value="1"/>
</dbReference>
<keyword evidence="5 9" id="KW-0560">Oxidoreductase</keyword>
<dbReference type="RefSeq" id="WP_305933363.1">
    <property type="nucleotide sequence ID" value="NZ_JAVAIM010000001.1"/>
</dbReference>
<proteinExistence type="predicted"/>
<gene>
    <name evidence="9" type="ORF">Q9K02_13490</name>
</gene>
<evidence type="ECO:0000256" key="1">
    <source>
        <dbReference type="ARBA" id="ARBA00001961"/>
    </source>
</evidence>